<comment type="caution">
    <text evidence="5">The sequence shown here is derived from an EMBL/GenBank/DDBJ whole genome shotgun (WGS) entry which is preliminary data.</text>
</comment>
<dbReference type="NCBIfam" id="TIGR00466">
    <property type="entry name" value="kdsB"/>
    <property type="match status" value="1"/>
</dbReference>
<evidence type="ECO:0000313" key="6">
    <source>
        <dbReference type="Proteomes" id="UP001254257"/>
    </source>
</evidence>
<keyword evidence="1 4" id="KW-0808">Transferase</keyword>
<evidence type="ECO:0000256" key="2">
    <source>
        <dbReference type="ARBA" id="ARBA00022695"/>
    </source>
</evidence>
<dbReference type="RefSeq" id="WP_316016664.1">
    <property type="nucleotide sequence ID" value="NZ_JAWDID010000002.1"/>
</dbReference>
<accession>A0ABU3S1S4</accession>
<keyword evidence="2 4" id="KW-0548">Nucleotidyltransferase</keyword>
<keyword evidence="6" id="KW-1185">Reference proteome</keyword>
<dbReference type="SUPFAM" id="SSF53448">
    <property type="entry name" value="Nucleotide-diphospho-sugar transferases"/>
    <property type="match status" value="1"/>
</dbReference>
<dbReference type="Proteomes" id="UP001254257">
    <property type="component" value="Unassembled WGS sequence"/>
</dbReference>
<proteinExistence type="inferred from homology"/>
<evidence type="ECO:0000256" key="1">
    <source>
        <dbReference type="ARBA" id="ARBA00022679"/>
    </source>
</evidence>
<dbReference type="Gene3D" id="3.90.550.10">
    <property type="entry name" value="Spore Coat Polysaccharide Biosynthesis Protein SpsA, Chain A"/>
    <property type="match status" value="1"/>
</dbReference>
<evidence type="ECO:0000256" key="3">
    <source>
        <dbReference type="ARBA" id="ARBA00022985"/>
    </source>
</evidence>
<dbReference type="InterPro" id="IPR004528">
    <property type="entry name" value="KdsB"/>
</dbReference>
<evidence type="ECO:0000313" key="5">
    <source>
        <dbReference type="EMBL" id="MDU0338728.1"/>
    </source>
</evidence>
<dbReference type="InterPro" id="IPR029044">
    <property type="entry name" value="Nucleotide-diphossugar_trans"/>
</dbReference>
<evidence type="ECO:0000256" key="4">
    <source>
        <dbReference type="HAMAP-Rule" id="MF_00057"/>
    </source>
</evidence>
<comment type="subcellular location">
    <subcellularLocation>
        <location evidence="4">Cytoplasm</location>
    </subcellularLocation>
</comment>
<dbReference type="GO" id="GO:0008690">
    <property type="term" value="F:3-deoxy-manno-octulosonate cytidylyltransferase activity"/>
    <property type="evidence" value="ECO:0007669"/>
    <property type="project" value="UniProtKB-EC"/>
</dbReference>
<dbReference type="Pfam" id="PF02348">
    <property type="entry name" value="CTP_transf_3"/>
    <property type="match status" value="1"/>
</dbReference>
<sequence>MPNPLILIPARMQATRLPGKPLADILGEPMIVRVWRRAMESGVGEVVVATDEARIVEAIEQAGGRAVMTSPAHQTGSDRIKEAADIVDPERRHDIIVNVQGDFPTLAPTAIAAAVEPLADPAVDIATLAGEITDEEEKTAPSVVKLIGSEISPGRMRALYFTRATAPYGEGPLYHHVGLYAYRRPALDRFVSLPQSPLELREKLEQLRALEDGMRIDAMIIDHVPRGVDTPPDLDRARAFLTPSAGA</sequence>
<name>A0ABU3S1S4_9HYPH</name>
<keyword evidence="4" id="KW-0963">Cytoplasm</keyword>
<organism evidence="5 6">
    <name type="scientific">Bosea rubneri</name>
    <dbReference type="NCBI Taxonomy" id="3075434"/>
    <lineage>
        <taxon>Bacteria</taxon>
        <taxon>Pseudomonadati</taxon>
        <taxon>Pseudomonadota</taxon>
        <taxon>Alphaproteobacteria</taxon>
        <taxon>Hyphomicrobiales</taxon>
        <taxon>Boseaceae</taxon>
        <taxon>Bosea</taxon>
    </lineage>
</organism>
<dbReference type="EC" id="2.7.7.38" evidence="4"/>
<keyword evidence="3 4" id="KW-0448">Lipopolysaccharide biosynthesis</keyword>
<dbReference type="InterPro" id="IPR003329">
    <property type="entry name" value="Cytidylyl_trans"/>
</dbReference>
<dbReference type="EMBL" id="JAWDID010000002">
    <property type="protein sequence ID" value="MDU0338728.1"/>
    <property type="molecule type" value="Genomic_DNA"/>
</dbReference>
<gene>
    <name evidence="4" type="primary">kdsB</name>
    <name evidence="5" type="ORF">RKE40_02495</name>
</gene>
<reference evidence="5 6" key="1">
    <citation type="submission" date="2023-09" db="EMBL/GenBank/DDBJ databases">
        <title>Whole genome shotgun sequencing (WGS) of Bosea sp. ZW T0_25, isolated from stored onions (Allium cepa).</title>
        <authorList>
            <person name="Stoll D.A."/>
            <person name="Huch M."/>
        </authorList>
    </citation>
    <scope>NUCLEOTIDE SEQUENCE [LARGE SCALE GENOMIC DNA]</scope>
    <source>
        <strain evidence="5 6">ZW T0_25</strain>
    </source>
</reference>
<dbReference type="PANTHER" id="PTHR42866:SF2">
    <property type="entry name" value="3-DEOXY-MANNO-OCTULOSONATE CYTIDYLYLTRANSFERASE, MITOCHONDRIAL"/>
    <property type="match status" value="1"/>
</dbReference>
<protein>
    <recommendedName>
        <fullName evidence="4">3-deoxy-manno-octulosonate cytidylyltransferase</fullName>
        <ecNumber evidence="4">2.7.7.38</ecNumber>
    </recommendedName>
    <alternativeName>
        <fullName evidence="4">CMP-2-keto-3-deoxyoctulosonic acid synthase</fullName>
        <shortName evidence="4">CKS</shortName>
        <shortName evidence="4">CMP-KDO synthase</shortName>
    </alternativeName>
</protein>
<dbReference type="CDD" id="cd02517">
    <property type="entry name" value="CMP-KDO-Synthetase"/>
    <property type="match status" value="1"/>
</dbReference>
<dbReference type="PANTHER" id="PTHR42866">
    <property type="entry name" value="3-DEOXY-MANNO-OCTULOSONATE CYTIDYLYLTRANSFERASE"/>
    <property type="match status" value="1"/>
</dbReference>
<comment type="catalytic activity">
    <reaction evidence="4">
        <text>3-deoxy-alpha-D-manno-oct-2-ulosonate + CTP = CMP-3-deoxy-beta-D-manno-octulosonate + diphosphate</text>
        <dbReference type="Rhea" id="RHEA:23448"/>
        <dbReference type="ChEBI" id="CHEBI:33019"/>
        <dbReference type="ChEBI" id="CHEBI:37563"/>
        <dbReference type="ChEBI" id="CHEBI:85986"/>
        <dbReference type="ChEBI" id="CHEBI:85987"/>
        <dbReference type="EC" id="2.7.7.38"/>
    </reaction>
</comment>
<dbReference type="NCBIfam" id="NF003948">
    <property type="entry name" value="PRK05450.1-1"/>
    <property type="match status" value="1"/>
</dbReference>
<dbReference type="HAMAP" id="MF_00057">
    <property type="entry name" value="KdsB"/>
    <property type="match status" value="1"/>
</dbReference>
<comment type="pathway">
    <text evidence="4">Nucleotide-sugar biosynthesis; CMP-3-deoxy-D-manno-octulosonate biosynthesis; CMP-3-deoxy-D-manno-octulosonate from 3-deoxy-D-manno-octulosonate and CTP: step 1/1.</text>
</comment>
<comment type="function">
    <text evidence="4">Activates KDO (a required 8-carbon sugar) for incorporation into bacterial lipopolysaccharide in Gram-negative bacteria.</text>
</comment>
<comment type="similarity">
    <text evidence="4">Belongs to the KdsB family.</text>
</comment>
<dbReference type="NCBIfam" id="NF003952">
    <property type="entry name" value="PRK05450.1-5"/>
    <property type="match status" value="1"/>
</dbReference>